<feature type="chain" id="PRO_5038917723" description="LHH domain-containing protein" evidence="1">
    <location>
        <begin position="24"/>
        <end position="421"/>
    </location>
</feature>
<dbReference type="InterPro" id="IPR026834">
    <property type="entry name" value="LHH"/>
</dbReference>
<protein>
    <recommendedName>
        <fullName evidence="2">LHH domain-containing protein</fullName>
    </recommendedName>
</protein>
<evidence type="ECO:0000313" key="3">
    <source>
        <dbReference type="EMBL" id="QCT06261.1"/>
    </source>
</evidence>
<feature type="signal peptide" evidence="1">
    <location>
        <begin position="1"/>
        <end position="23"/>
    </location>
</feature>
<feature type="domain" description="LHH" evidence="2">
    <location>
        <begin position="339"/>
        <end position="411"/>
    </location>
</feature>
<dbReference type="OrthoDB" id="1074132at2"/>
<keyword evidence="1" id="KW-0732">Signal</keyword>
<evidence type="ECO:0000313" key="4">
    <source>
        <dbReference type="Proteomes" id="UP000301475"/>
    </source>
</evidence>
<dbReference type="Pfam" id="PF14411">
    <property type="entry name" value="LHH"/>
    <property type="match status" value="1"/>
</dbReference>
<keyword evidence="4" id="KW-1185">Reference proteome</keyword>
<dbReference type="KEGG" id="ruj:E5Z56_02345"/>
<dbReference type="RefSeq" id="WP_138156348.1">
    <property type="nucleotide sequence ID" value="NZ_CP039381.1"/>
</dbReference>
<name>A0A4P8XTH0_9FIRM</name>
<evidence type="ECO:0000256" key="1">
    <source>
        <dbReference type="SAM" id="SignalP"/>
    </source>
</evidence>
<proteinExistence type="predicted"/>
<dbReference type="Proteomes" id="UP000301475">
    <property type="component" value="Chromosome"/>
</dbReference>
<evidence type="ECO:0000259" key="2">
    <source>
        <dbReference type="Pfam" id="PF14411"/>
    </source>
</evidence>
<dbReference type="PROSITE" id="PS51257">
    <property type="entry name" value="PROKAR_LIPOPROTEIN"/>
    <property type="match status" value="1"/>
</dbReference>
<dbReference type="EMBL" id="CP039381">
    <property type="protein sequence ID" value="QCT06261.1"/>
    <property type="molecule type" value="Genomic_DNA"/>
</dbReference>
<gene>
    <name evidence="3" type="ORF">E5Z56_02345</name>
</gene>
<reference evidence="3 4" key="1">
    <citation type="submission" date="2019-04" db="EMBL/GenBank/DDBJ databases">
        <authorList>
            <person name="Embree M."/>
            <person name="Gaffney J.R."/>
        </authorList>
    </citation>
    <scope>NUCLEOTIDE SEQUENCE [LARGE SCALE GENOMIC DNA]</scope>
    <source>
        <strain evidence="3 4">JE7A12</strain>
    </source>
</reference>
<sequence length="421" mass="45309">MMRYMKKSIALILSLLIMLSVLQGCSVQKNEHVESKESETTAETTIANLKNNQTNSVPEFEGLSDPRLTKYMEDAVYAEVIDHIDTKKYVVENVEAVYISKEYLEEAAYNNKSNIYFGYTKDELDKQFSGTKYVFTLGDDGKTTVEKFEPYDDTYDKILLNVAIGTGVILVCVVLTVATEGAGAPAAAAIFAASAKSGAIAAASSALIGGTAAGVITGLETEDFDESMKAAMLSGSEGLKWGAITGALTGGASEAIALKGATSGGLTMNQVAQIQKESKYPLDLIKQFKSMEEFNIYFNEAKLTTGMINGRTALLPKDTLNSKGFLNFKSKQPDGTEITNLQRMLNGNAPIDPATNKALQLHHIGQKADGTLAVLTESQHQGNSQILNIAGKSSEIDRAAFAKTREEFWKAAGKLLQEGSL</sequence>
<organism evidence="3 4">
    <name type="scientific">Ruminococcus bovis</name>
    <dbReference type="NCBI Taxonomy" id="2564099"/>
    <lineage>
        <taxon>Bacteria</taxon>
        <taxon>Bacillati</taxon>
        <taxon>Bacillota</taxon>
        <taxon>Clostridia</taxon>
        <taxon>Eubacteriales</taxon>
        <taxon>Oscillospiraceae</taxon>
        <taxon>Ruminococcus</taxon>
    </lineage>
</organism>
<dbReference type="AlphaFoldDB" id="A0A4P8XTH0"/>
<accession>A0A4P8XTH0</accession>